<dbReference type="FunFam" id="3.30.54.20:FF:000002">
    <property type="entry name" value="Threonine--tRNA ligase"/>
    <property type="match status" value="1"/>
</dbReference>
<dbReference type="SUPFAM" id="SSF55186">
    <property type="entry name" value="ThrRS/AlaRS common domain"/>
    <property type="match status" value="1"/>
</dbReference>
<keyword evidence="6 14" id="KW-0479">Metal-binding</keyword>
<dbReference type="AlphaFoldDB" id="A0A1P8F6V2"/>
<dbReference type="STRING" id="1839801.Dform_00865"/>
<dbReference type="EC" id="6.1.1.3" evidence="14"/>
<evidence type="ECO:0000256" key="3">
    <source>
        <dbReference type="ARBA" id="ARBA00022490"/>
    </source>
</evidence>
<dbReference type="CDD" id="cd00771">
    <property type="entry name" value="ThrRS_core"/>
    <property type="match status" value="1"/>
</dbReference>
<dbReference type="PROSITE" id="PS50862">
    <property type="entry name" value="AA_TRNA_LIGASE_II"/>
    <property type="match status" value="1"/>
</dbReference>
<keyword evidence="8 14" id="KW-0862">Zinc</keyword>
<dbReference type="SUPFAM" id="SSF55681">
    <property type="entry name" value="Class II aaRS and biotin synthetases"/>
    <property type="match status" value="1"/>
</dbReference>
<evidence type="ECO:0000313" key="16">
    <source>
        <dbReference type="EMBL" id="APV44209.1"/>
    </source>
</evidence>
<organism evidence="16 17">
    <name type="scientific">Dehalogenimonas formicexedens</name>
    <dbReference type="NCBI Taxonomy" id="1839801"/>
    <lineage>
        <taxon>Bacteria</taxon>
        <taxon>Bacillati</taxon>
        <taxon>Chloroflexota</taxon>
        <taxon>Dehalococcoidia</taxon>
        <taxon>Dehalococcoidales</taxon>
        <taxon>Dehalococcoidaceae</taxon>
        <taxon>Dehalogenimonas</taxon>
    </lineage>
</organism>
<dbReference type="Gene3D" id="3.40.50.800">
    <property type="entry name" value="Anticodon-binding domain"/>
    <property type="match status" value="1"/>
</dbReference>
<keyword evidence="5 14" id="KW-0436">Ligase</keyword>
<dbReference type="InterPro" id="IPR002314">
    <property type="entry name" value="aa-tRNA-synt_IIb"/>
</dbReference>
<keyword evidence="10 14" id="KW-0694">RNA-binding</keyword>
<evidence type="ECO:0000256" key="7">
    <source>
        <dbReference type="ARBA" id="ARBA00022741"/>
    </source>
</evidence>
<dbReference type="KEGG" id="dfo:Dform_00865"/>
<evidence type="ECO:0000313" key="17">
    <source>
        <dbReference type="Proteomes" id="UP000185934"/>
    </source>
</evidence>
<dbReference type="FunFam" id="3.30.930.10:FF:000019">
    <property type="entry name" value="Threonine--tRNA ligase"/>
    <property type="match status" value="1"/>
</dbReference>
<evidence type="ECO:0000256" key="4">
    <source>
        <dbReference type="ARBA" id="ARBA00022555"/>
    </source>
</evidence>
<dbReference type="EMBL" id="CP018258">
    <property type="protein sequence ID" value="APV44209.1"/>
    <property type="molecule type" value="Genomic_DNA"/>
</dbReference>
<name>A0A1P8F6V2_9CHLR</name>
<comment type="catalytic activity">
    <reaction evidence="13 14">
        <text>tRNA(Thr) + L-threonine + ATP = L-threonyl-tRNA(Thr) + AMP + diphosphate + H(+)</text>
        <dbReference type="Rhea" id="RHEA:24624"/>
        <dbReference type="Rhea" id="RHEA-COMP:9670"/>
        <dbReference type="Rhea" id="RHEA-COMP:9704"/>
        <dbReference type="ChEBI" id="CHEBI:15378"/>
        <dbReference type="ChEBI" id="CHEBI:30616"/>
        <dbReference type="ChEBI" id="CHEBI:33019"/>
        <dbReference type="ChEBI" id="CHEBI:57926"/>
        <dbReference type="ChEBI" id="CHEBI:78442"/>
        <dbReference type="ChEBI" id="CHEBI:78534"/>
        <dbReference type="ChEBI" id="CHEBI:456215"/>
        <dbReference type="EC" id="6.1.1.3"/>
    </reaction>
</comment>
<dbReference type="CDD" id="cd00860">
    <property type="entry name" value="ThrRS_anticodon"/>
    <property type="match status" value="1"/>
</dbReference>
<keyword evidence="11 14" id="KW-0648">Protein biosynthesis</keyword>
<keyword evidence="9 14" id="KW-0067">ATP-binding</keyword>
<proteinExistence type="inferred from homology"/>
<dbReference type="Pfam" id="PF00587">
    <property type="entry name" value="tRNA-synt_2b"/>
    <property type="match status" value="1"/>
</dbReference>
<evidence type="ECO:0000256" key="12">
    <source>
        <dbReference type="ARBA" id="ARBA00023146"/>
    </source>
</evidence>
<dbReference type="InterPro" id="IPR018163">
    <property type="entry name" value="Thr/Ala-tRNA-synth_IIc_edit"/>
</dbReference>
<evidence type="ECO:0000256" key="14">
    <source>
        <dbReference type="HAMAP-Rule" id="MF_00184"/>
    </source>
</evidence>
<dbReference type="GO" id="GO:0005524">
    <property type="term" value="F:ATP binding"/>
    <property type="evidence" value="ECO:0007669"/>
    <property type="project" value="UniProtKB-UniRule"/>
</dbReference>
<evidence type="ECO:0000256" key="8">
    <source>
        <dbReference type="ARBA" id="ARBA00022833"/>
    </source>
</evidence>
<feature type="binding site" evidence="14">
    <location>
        <position position="275"/>
    </location>
    <ligand>
        <name>Zn(2+)</name>
        <dbReference type="ChEBI" id="CHEBI:29105"/>
        <note>catalytic</note>
    </ligand>
</feature>
<dbReference type="InterPro" id="IPR002320">
    <property type="entry name" value="Thr-tRNA-ligase_IIa"/>
</dbReference>
<dbReference type="NCBIfam" id="TIGR00418">
    <property type="entry name" value="thrS"/>
    <property type="match status" value="1"/>
</dbReference>
<dbReference type="GO" id="GO:0046872">
    <property type="term" value="F:metal ion binding"/>
    <property type="evidence" value="ECO:0007669"/>
    <property type="project" value="UniProtKB-KW"/>
</dbReference>
<dbReference type="InterPro" id="IPR033728">
    <property type="entry name" value="ThrRS_core"/>
</dbReference>
<dbReference type="FunFam" id="3.40.50.800:FF:000001">
    <property type="entry name" value="Threonine--tRNA ligase"/>
    <property type="match status" value="1"/>
</dbReference>
<dbReference type="HAMAP" id="MF_00184">
    <property type="entry name" value="Thr_tRNA_synth"/>
    <property type="match status" value="1"/>
</dbReference>
<evidence type="ECO:0000256" key="9">
    <source>
        <dbReference type="ARBA" id="ARBA00022840"/>
    </source>
</evidence>
<dbReference type="Gene3D" id="3.30.54.20">
    <property type="match status" value="1"/>
</dbReference>
<evidence type="ECO:0000256" key="2">
    <source>
        <dbReference type="ARBA" id="ARBA00008226"/>
    </source>
</evidence>
<evidence type="ECO:0000256" key="5">
    <source>
        <dbReference type="ARBA" id="ARBA00022598"/>
    </source>
</evidence>
<dbReference type="PANTHER" id="PTHR11451:SF44">
    <property type="entry name" value="THREONINE--TRNA LIGASE, CHLOROPLASTIC_MITOCHONDRIAL 2"/>
    <property type="match status" value="1"/>
</dbReference>
<dbReference type="Gene3D" id="3.30.930.10">
    <property type="entry name" value="Bira Bifunctional Protein, Domain 2"/>
    <property type="match status" value="1"/>
</dbReference>
<protein>
    <recommendedName>
        <fullName evidence="14">Threonine--tRNA ligase</fullName>
        <ecNumber evidence="14">6.1.1.3</ecNumber>
    </recommendedName>
    <alternativeName>
        <fullName evidence="14">Threonyl-tRNA synthetase</fullName>
        <shortName evidence="14">ThrRS</shortName>
    </alternativeName>
</protein>
<dbReference type="Pfam" id="PF03129">
    <property type="entry name" value="HGTP_anticodon"/>
    <property type="match status" value="1"/>
</dbReference>
<keyword evidence="3 14" id="KW-0963">Cytoplasm</keyword>
<evidence type="ECO:0000259" key="15">
    <source>
        <dbReference type="PROSITE" id="PS50862"/>
    </source>
</evidence>
<dbReference type="GO" id="GO:0004829">
    <property type="term" value="F:threonine-tRNA ligase activity"/>
    <property type="evidence" value="ECO:0007669"/>
    <property type="project" value="UniProtKB-UniRule"/>
</dbReference>
<evidence type="ECO:0000256" key="13">
    <source>
        <dbReference type="ARBA" id="ARBA00049515"/>
    </source>
</evidence>
<dbReference type="SMART" id="SM00863">
    <property type="entry name" value="tRNA_SAD"/>
    <property type="match status" value="1"/>
</dbReference>
<dbReference type="GO" id="GO:0000049">
    <property type="term" value="F:tRNA binding"/>
    <property type="evidence" value="ECO:0007669"/>
    <property type="project" value="UniProtKB-KW"/>
</dbReference>
<keyword evidence="4 14" id="KW-0820">tRNA-binding</keyword>
<evidence type="ECO:0000256" key="6">
    <source>
        <dbReference type="ARBA" id="ARBA00022723"/>
    </source>
</evidence>
<sequence>MANEPIDQQLAMMRHSAAHVLAHAVTALFPGTKLGIGPSIETGFYYDFELPRALVPEDLPLIEAKMAEIVKQNLPFVKETVSRAEVEKIFAGQPYKLEVLADLPEGEDITIYRDGDFVDLCRGPHVSHTARIKAFKLLSIAGAYWRGDEKRPMLQRIYGTAFPTKAELEEYLKKLEELEARDHRKLNKQLDLFATPEELGGGLIIYGPKAGRIRTTVEEFWRREHYDAGYEILYSPHIGRGTLWETSGHLANYKDIMYSPMDIDGQDYYVKPMNCPFHILYYKSQTRSYRDLPLRWCELGTVYRYERSGVLTGLLRVRGFTQDDAHIFCTPEQMESEIAEVIRFSFHIWQTFGFKDYQLYLATRPEKAIGTEEQWQKAADVLRKVMDAQGLKYKIDEGGGAFYGPKIDLKVKDALGREWQMTTIQFDFNLPERFNMVYVGADGQEHRPYMVHRALLGSWERFFGLLIEHYAGAFPVWLHPVQVAVLPISDRHLEYAGNLTRELKAAGYRVNLDDRSETINQKIRQAQLDKIPCMLVIGDKEIESGTVSVRLRTGEQKFGVTPGKLLEGLNAAVRERATNLAL</sequence>
<comment type="subcellular location">
    <subcellularLocation>
        <location evidence="1 14">Cytoplasm</location>
    </subcellularLocation>
</comment>
<dbReference type="FunFam" id="3.30.980.10:FF:000005">
    <property type="entry name" value="Threonyl-tRNA synthetase, mitochondrial"/>
    <property type="match status" value="1"/>
</dbReference>
<dbReference type="InterPro" id="IPR012947">
    <property type="entry name" value="tRNA_SAD"/>
</dbReference>
<feature type="domain" description="Aminoacyl-transfer RNA synthetases class-II family profile" evidence="15">
    <location>
        <begin position="212"/>
        <end position="475"/>
    </location>
</feature>
<dbReference type="InterPro" id="IPR006195">
    <property type="entry name" value="aa-tRNA-synth_II"/>
</dbReference>
<dbReference type="GO" id="GO:0006435">
    <property type="term" value="P:threonyl-tRNA aminoacylation"/>
    <property type="evidence" value="ECO:0007669"/>
    <property type="project" value="UniProtKB-UniRule"/>
</dbReference>
<evidence type="ECO:0000256" key="1">
    <source>
        <dbReference type="ARBA" id="ARBA00004496"/>
    </source>
</evidence>
<comment type="caution">
    <text evidence="14">Lacks conserved residue(s) required for the propagation of feature annotation.</text>
</comment>
<keyword evidence="12 14" id="KW-0030">Aminoacyl-tRNA synthetase</keyword>
<accession>A0A1P8F6V2</accession>
<dbReference type="InterPro" id="IPR036621">
    <property type="entry name" value="Anticodon-bd_dom_sf"/>
</dbReference>
<dbReference type="Pfam" id="PF07973">
    <property type="entry name" value="tRNA_SAD"/>
    <property type="match status" value="1"/>
</dbReference>
<feature type="binding site" evidence="14">
    <location>
        <position position="326"/>
    </location>
    <ligand>
        <name>Zn(2+)</name>
        <dbReference type="ChEBI" id="CHEBI:29105"/>
        <note>catalytic</note>
    </ligand>
</feature>
<dbReference type="PANTHER" id="PTHR11451">
    <property type="entry name" value="THREONINE-TRNA LIGASE"/>
    <property type="match status" value="1"/>
</dbReference>
<dbReference type="GO" id="GO:0005737">
    <property type="term" value="C:cytoplasm"/>
    <property type="evidence" value="ECO:0007669"/>
    <property type="project" value="UniProtKB-SubCell"/>
</dbReference>
<dbReference type="SUPFAM" id="SSF52954">
    <property type="entry name" value="Class II aaRS ABD-related"/>
    <property type="match status" value="1"/>
</dbReference>
<comment type="cofactor">
    <cofactor evidence="14">
        <name>Zn(2+)</name>
        <dbReference type="ChEBI" id="CHEBI:29105"/>
    </cofactor>
    <text evidence="14">Binds 1 zinc ion per subunit.</text>
</comment>
<evidence type="ECO:0000256" key="11">
    <source>
        <dbReference type="ARBA" id="ARBA00022917"/>
    </source>
</evidence>
<reference evidence="17" key="1">
    <citation type="submission" date="2016-11" db="EMBL/GenBank/DDBJ databases">
        <title>Dehalogenimonas formicexedens sp. nov., a chlorinated alkane respiring bacterium isolated from contaminated groundwater.</title>
        <authorList>
            <person name="Key T.A."/>
            <person name="Bowman K.S."/>
            <person name="Lee I."/>
            <person name="Chun J."/>
            <person name="Albuquerque L."/>
            <person name="da Costa M.S."/>
            <person name="Rainey F.A."/>
            <person name="Moe W.M."/>
        </authorList>
    </citation>
    <scope>NUCLEOTIDE SEQUENCE [LARGE SCALE GENOMIC DNA]</scope>
    <source>
        <strain evidence="17">NSZ-14</strain>
    </source>
</reference>
<comment type="similarity">
    <text evidence="2 14">Belongs to the class-II aminoacyl-tRNA synthetase family.</text>
</comment>
<gene>
    <name evidence="14 16" type="primary">thrS</name>
    <name evidence="16" type="ORF">Dform_00865</name>
</gene>
<dbReference type="InterPro" id="IPR047246">
    <property type="entry name" value="ThrRS_anticodon"/>
</dbReference>
<dbReference type="Proteomes" id="UP000185934">
    <property type="component" value="Chromosome"/>
</dbReference>
<dbReference type="InterPro" id="IPR004154">
    <property type="entry name" value="Anticodon-bd"/>
</dbReference>
<dbReference type="InterPro" id="IPR045864">
    <property type="entry name" value="aa-tRNA-synth_II/BPL/LPL"/>
</dbReference>
<keyword evidence="7 14" id="KW-0547">Nucleotide-binding</keyword>
<evidence type="ECO:0000256" key="10">
    <source>
        <dbReference type="ARBA" id="ARBA00022884"/>
    </source>
</evidence>
<comment type="subunit">
    <text evidence="14">Homodimer.</text>
</comment>
<keyword evidence="17" id="KW-1185">Reference proteome</keyword>
<dbReference type="Gene3D" id="3.30.980.10">
    <property type="entry name" value="Threonyl-trna Synthetase, Chain A, domain 2"/>
    <property type="match status" value="1"/>
</dbReference>
<dbReference type="PRINTS" id="PR01047">
    <property type="entry name" value="TRNASYNTHTHR"/>
</dbReference>
<feature type="binding site" evidence="14">
    <location>
        <position position="452"/>
    </location>
    <ligand>
        <name>Zn(2+)</name>
        <dbReference type="ChEBI" id="CHEBI:29105"/>
        <note>catalytic</note>
    </ligand>
</feature>